<dbReference type="Ensembl" id="ENSAPET00000000764.1">
    <property type="protein sequence ID" value="ENSAPEP00000000745.1"/>
    <property type="gene ID" value="ENSAPEG00000000573.1"/>
</dbReference>
<dbReference type="InterPro" id="IPR035983">
    <property type="entry name" value="Hect_E3_ubiquitin_ligase"/>
</dbReference>
<dbReference type="Gene3D" id="3.30.2410.10">
    <property type="entry name" value="Hect, E3 ligase catalytic domain"/>
    <property type="match status" value="1"/>
</dbReference>
<reference evidence="5" key="3">
    <citation type="submission" date="2025-09" db="UniProtKB">
        <authorList>
            <consortium name="Ensembl"/>
        </authorList>
    </citation>
    <scope>IDENTIFICATION</scope>
</reference>
<dbReference type="GeneTree" id="ENSGT00940000177633"/>
<dbReference type="Proteomes" id="UP000265080">
    <property type="component" value="Chromosome 4"/>
</dbReference>
<keyword evidence="6" id="KW-1185">Reference proteome</keyword>
<evidence type="ECO:0000256" key="3">
    <source>
        <dbReference type="PROSITE-ProRule" id="PRU00104"/>
    </source>
</evidence>
<dbReference type="SUPFAM" id="SSF56204">
    <property type="entry name" value="Hect, E3 ligase catalytic domain"/>
    <property type="match status" value="1"/>
</dbReference>
<name>A0A3P8RMI8_AMPPE</name>
<sequence>MILIQEGSHDEHRPESLTCHSILELPLYSSKEVMRDRLTTALIPDRGFSG</sequence>
<feature type="domain" description="HECT" evidence="4">
    <location>
        <begin position="1"/>
        <end position="50"/>
    </location>
</feature>
<evidence type="ECO:0000256" key="2">
    <source>
        <dbReference type="ARBA" id="ARBA00022786"/>
    </source>
</evidence>
<keyword evidence="2 3" id="KW-0833">Ubl conjugation pathway</keyword>
<feature type="active site" description="Glycyl thioester intermediate" evidence="3">
    <location>
        <position position="19"/>
    </location>
</feature>
<reference evidence="5 6" key="1">
    <citation type="submission" date="2018-03" db="EMBL/GenBank/DDBJ databases">
        <title>Finding Nemo's genes: A chromosome-scale reference assembly of the genome of the orange clownfish Amphiprion percula.</title>
        <authorList>
            <person name="Lehmann R."/>
        </authorList>
    </citation>
    <scope>NUCLEOTIDE SEQUENCE</scope>
</reference>
<protein>
    <recommendedName>
        <fullName evidence="4">HECT domain-containing protein</fullName>
    </recommendedName>
</protein>
<evidence type="ECO:0000313" key="5">
    <source>
        <dbReference type="Ensembl" id="ENSAPEP00000000745.1"/>
    </source>
</evidence>
<dbReference type="GO" id="GO:0004842">
    <property type="term" value="F:ubiquitin-protein transferase activity"/>
    <property type="evidence" value="ECO:0007669"/>
    <property type="project" value="InterPro"/>
</dbReference>
<evidence type="ECO:0000313" key="6">
    <source>
        <dbReference type="Proteomes" id="UP000265080"/>
    </source>
</evidence>
<dbReference type="Pfam" id="PF00632">
    <property type="entry name" value="HECT"/>
    <property type="match status" value="1"/>
</dbReference>
<organism evidence="5 6">
    <name type="scientific">Amphiprion percula</name>
    <name type="common">Orange clownfish</name>
    <name type="synonym">Lutjanus percula</name>
    <dbReference type="NCBI Taxonomy" id="161767"/>
    <lineage>
        <taxon>Eukaryota</taxon>
        <taxon>Metazoa</taxon>
        <taxon>Chordata</taxon>
        <taxon>Craniata</taxon>
        <taxon>Vertebrata</taxon>
        <taxon>Euteleostomi</taxon>
        <taxon>Actinopterygii</taxon>
        <taxon>Neopterygii</taxon>
        <taxon>Teleostei</taxon>
        <taxon>Neoteleostei</taxon>
        <taxon>Acanthomorphata</taxon>
        <taxon>Ovalentaria</taxon>
        <taxon>Pomacentridae</taxon>
        <taxon>Amphiprion</taxon>
    </lineage>
</organism>
<keyword evidence="1" id="KW-0808">Transferase</keyword>
<evidence type="ECO:0000256" key="1">
    <source>
        <dbReference type="ARBA" id="ARBA00022679"/>
    </source>
</evidence>
<accession>A0A3P8RMI8</accession>
<reference evidence="5" key="2">
    <citation type="submission" date="2025-08" db="UniProtKB">
        <authorList>
            <consortium name="Ensembl"/>
        </authorList>
    </citation>
    <scope>IDENTIFICATION</scope>
</reference>
<dbReference type="OMA" id="TCHNILA"/>
<dbReference type="AlphaFoldDB" id="A0A3P8RMI8"/>
<evidence type="ECO:0000259" key="4">
    <source>
        <dbReference type="PROSITE" id="PS50237"/>
    </source>
</evidence>
<proteinExistence type="predicted"/>
<dbReference type="PROSITE" id="PS50237">
    <property type="entry name" value="HECT"/>
    <property type="match status" value="1"/>
</dbReference>
<dbReference type="STRING" id="161767.ENSAPEP00000000745"/>
<dbReference type="InterPro" id="IPR000569">
    <property type="entry name" value="HECT_dom"/>
</dbReference>